<comment type="caution">
    <text evidence="2">The sequence shown here is derived from an EMBL/GenBank/DDBJ whole genome shotgun (WGS) entry which is preliminary data.</text>
</comment>
<dbReference type="EMBL" id="CAXAMN010015469">
    <property type="protein sequence ID" value="CAK9045878.1"/>
    <property type="molecule type" value="Genomic_DNA"/>
</dbReference>
<evidence type="ECO:0000313" key="2">
    <source>
        <dbReference type="EMBL" id="CAK9045878.1"/>
    </source>
</evidence>
<gene>
    <name evidence="2" type="ORF">CCMP2556_LOCUS23907</name>
</gene>
<proteinExistence type="predicted"/>
<name>A0ABP0M3W7_9DINO</name>
<accession>A0ABP0M3W7</accession>
<protein>
    <submittedName>
        <fullName evidence="2">Uncharacterized protein</fullName>
    </submittedName>
</protein>
<keyword evidence="3" id="KW-1185">Reference proteome</keyword>
<evidence type="ECO:0000313" key="3">
    <source>
        <dbReference type="Proteomes" id="UP001642484"/>
    </source>
</evidence>
<organism evidence="2 3">
    <name type="scientific">Durusdinium trenchii</name>
    <dbReference type="NCBI Taxonomy" id="1381693"/>
    <lineage>
        <taxon>Eukaryota</taxon>
        <taxon>Sar</taxon>
        <taxon>Alveolata</taxon>
        <taxon>Dinophyceae</taxon>
        <taxon>Suessiales</taxon>
        <taxon>Symbiodiniaceae</taxon>
        <taxon>Durusdinium</taxon>
    </lineage>
</organism>
<feature type="region of interest" description="Disordered" evidence="1">
    <location>
        <begin position="1"/>
        <end position="28"/>
    </location>
</feature>
<dbReference type="Proteomes" id="UP001642484">
    <property type="component" value="Unassembled WGS sequence"/>
</dbReference>
<sequence>MLLAVSGRVGPEGESWHGPPPRGPRALSASMTRATWPGAAPGARALSGRFTSLLPRGSCLTMLAGFAETGRLRMNTFSEEQEELGDSSRLEGTEKRSSVLWLTQSWEHTLHVPGSWYVWQVHPATLHAKKALALWSTLLWPQVQVE</sequence>
<reference evidence="2 3" key="1">
    <citation type="submission" date="2024-02" db="EMBL/GenBank/DDBJ databases">
        <authorList>
            <person name="Chen Y."/>
            <person name="Shah S."/>
            <person name="Dougan E. K."/>
            <person name="Thang M."/>
            <person name="Chan C."/>
        </authorList>
    </citation>
    <scope>NUCLEOTIDE SEQUENCE [LARGE SCALE GENOMIC DNA]</scope>
</reference>
<evidence type="ECO:0000256" key="1">
    <source>
        <dbReference type="SAM" id="MobiDB-lite"/>
    </source>
</evidence>